<comment type="subcellular location">
    <subcellularLocation>
        <location evidence="2">Cell outer membrane</location>
        <topology evidence="2">Multi-pass membrane protein</topology>
    </subcellularLocation>
</comment>
<dbReference type="Pfam" id="PF13715">
    <property type="entry name" value="CarbopepD_reg_2"/>
    <property type="match status" value="1"/>
</dbReference>
<dbReference type="InterPro" id="IPR008969">
    <property type="entry name" value="CarboxyPept-like_regulatory"/>
</dbReference>
<proteinExistence type="inferred from homology"/>
<keyword evidence="2" id="KW-0812">Transmembrane</keyword>
<evidence type="ECO:0000256" key="1">
    <source>
        <dbReference type="ARBA" id="ARBA00022729"/>
    </source>
</evidence>
<dbReference type="Pfam" id="PF07715">
    <property type="entry name" value="Plug"/>
    <property type="match status" value="1"/>
</dbReference>
<name>A0ABW5X4E7_9FLAO</name>
<dbReference type="Gene3D" id="2.170.130.10">
    <property type="entry name" value="TonB-dependent receptor, plug domain"/>
    <property type="match status" value="1"/>
</dbReference>
<dbReference type="Proteomes" id="UP001597438">
    <property type="component" value="Unassembled WGS sequence"/>
</dbReference>
<dbReference type="PROSITE" id="PS52016">
    <property type="entry name" value="TONB_DEPENDENT_REC_3"/>
    <property type="match status" value="1"/>
</dbReference>
<accession>A0ABW5X4E7</accession>
<protein>
    <submittedName>
        <fullName evidence="5">Carboxypeptidase-like regulatory domain-containing protein</fullName>
    </submittedName>
</protein>
<organism evidence="5 6">
    <name type="scientific">Christiangramia antarctica</name>
    <dbReference type="NCBI Taxonomy" id="2058158"/>
    <lineage>
        <taxon>Bacteria</taxon>
        <taxon>Pseudomonadati</taxon>
        <taxon>Bacteroidota</taxon>
        <taxon>Flavobacteriia</taxon>
        <taxon>Flavobacteriales</taxon>
        <taxon>Flavobacteriaceae</taxon>
        <taxon>Christiangramia</taxon>
    </lineage>
</organism>
<dbReference type="PANTHER" id="PTHR30069:SF29">
    <property type="entry name" value="HEMOGLOBIN AND HEMOGLOBIN-HAPTOGLOBIN-BINDING PROTEIN 1-RELATED"/>
    <property type="match status" value="1"/>
</dbReference>
<dbReference type="InterPro" id="IPR039426">
    <property type="entry name" value="TonB-dep_rcpt-like"/>
</dbReference>
<evidence type="ECO:0000313" key="6">
    <source>
        <dbReference type="Proteomes" id="UP001597438"/>
    </source>
</evidence>
<dbReference type="EMBL" id="JBHUOJ010000015">
    <property type="protein sequence ID" value="MFD2833140.1"/>
    <property type="molecule type" value="Genomic_DNA"/>
</dbReference>
<dbReference type="InterPro" id="IPR012910">
    <property type="entry name" value="Plug_dom"/>
</dbReference>
<dbReference type="Gene3D" id="2.60.40.1120">
    <property type="entry name" value="Carboxypeptidase-like, regulatory domain"/>
    <property type="match status" value="1"/>
</dbReference>
<feature type="domain" description="TonB-dependent receptor plug" evidence="4">
    <location>
        <begin position="129"/>
        <end position="216"/>
    </location>
</feature>
<dbReference type="PANTHER" id="PTHR30069">
    <property type="entry name" value="TONB-DEPENDENT OUTER MEMBRANE RECEPTOR"/>
    <property type="match status" value="1"/>
</dbReference>
<evidence type="ECO:0000256" key="3">
    <source>
        <dbReference type="SAM" id="SignalP"/>
    </source>
</evidence>
<dbReference type="SUPFAM" id="SSF56935">
    <property type="entry name" value="Porins"/>
    <property type="match status" value="1"/>
</dbReference>
<dbReference type="InterPro" id="IPR037066">
    <property type="entry name" value="Plug_dom_sf"/>
</dbReference>
<gene>
    <name evidence="5" type="ORF">ACFSYS_07540</name>
</gene>
<feature type="chain" id="PRO_5047227513" evidence="3">
    <location>
        <begin position="20"/>
        <end position="238"/>
    </location>
</feature>
<evidence type="ECO:0000259" key="4">
    <source>
        <dbReference type="Pfam" id="PF07715"/>
    </source>
</evidence>
<evidence type="ECO:0000313" key="5">
    <source>
        <dbReference type="EMBL" id="MFD2833140.1"/>
    </source>
</evidence>
<sequence>MRRSIPLLFLLFLTGISSAQVSGKIMDASNNYPLEYATAALFEAGSNKLIKGVITDAKGSFKIPKVPVGTYFLEASFIGYQTRSVQQIVITPVTKNLELGNIPLDLSENQLNEVVVEGERSTVVSKIDRQVFDASKFRNSQGGSATDVIRNIPSVSVNGQGEISLRGSTGFVVLLNGSPVQGDPATLISQLPANAIASVEVITAPSAKYDPEGKAGILNIITKKGAADGNYAQINILS</sequence>
<feature type="signal peptide" evidence="3">
    <location>
        <begin position="1"/>
        <end position="19"/>
    </location>
</feature>
<keyword evidence="2" id="KW-1134">Transmembrane beta strand</keyword>
<reference evidence="6" key="1">
    <citation type="journal article" date="2019" name="Int. J. Syst. Evol. Microbiol.">
        <title>The Global Catalogue of Microorganisms (GCM) 10K type strain sequencing project: providing services to taxonomists for standard genome sequencing and annotation.</title>
        <authorList>
            <consortium name="The Broad Institute Genomics Platform"/>
            <consortium name="The Broad Institute Genome Sequencing Center for Infectious Disease"/>
            <person name="Wu L."/>
            <person name="Ma J."/>
        </authorList>
    </citation>
    <scope>NUCLEOTIDE SEQUENCE [LARGE SCALE GENOMIC DNA]</scope>
    <source>
        <strain evidence="6">KCTC 52925</strain>
    </source>
</reference>
<comment type="caution">
    <text evidence="5">The sequence shown here is derived from an EMBL/GenBank/DDBJ whole genome shotgun (WGS) entry which is preliminary data.</text>
</comment>
<keyword evidence="2" id="KW-0472">Membrane</keyword>
<keyword evidence="2" id="KW-0998">Cell outer membrane</keyword>
<evidence type="ECO:0000256" key="2">
    <source>
        <dbReference type="PROSITE-ProRule" id="PRU01360"/>
    </source>
</evidence>
<comment type="similarity">
    <text evidence="2">Belongs to the TonB-dependent receptor family.</text>
</comment>
<keyword evidence="2" id="KW-0813">Transport</keyword>
<keyword evidence="1 3" id="KW-0732">Signal</keyword>
<keyword evidence="6" id="KW-1185">Reference proteome</keyword>
<dbReference type="SUPFAM" id="SSF49464">
    <property type="entry name" value="Carboxypeptidase regulatory domain-like"/>
    <property type="match status" value="1"/>
</dbReference>
<dbReference type="RefSeq" id="WP_251740487.1">
    <property type="nucleotide sequence ID" value="NZ_JBHUOJ010000015.1"/>
</dbReference>